<name>A0A6J4TGD5_9SPHN</name>
<proteinExistence type="predicted"/>
<feature type="transmembrane region" description="Helical" evidence="1">
    <location>
        <begin position="46"/>
        <end position="69"/>
    </location>
</feature>
<keyword evidence="2" id="KW-0808">Transferase</keyword>
<reference evidence="2" key="1">
    <citation type="submission" date="2020-02" db="EMBL/GenBank/DDBJ databases">
        <authorList>
            <person name="Meier V. D."/>
        </authorList>
    </citation>
    <scope>NUCLEOTIDE SEQUENCE</scope>
    <source>
        <strain evidence="2">AVDCRST_MAG09</strain>
    </source>
</reference>
<feature type="transmembrane region" description="Helical" evidence="1">
    <location>
        <begin position="81"/>
        <end position="102"/>
    </location>
</feature>
<dbReference type="EMBL" id="CADCVZ010000061">
    <property type="protein sequence ID" value="CAA9522575.1"/>
    <property type="molecule type" value="Genomic_DNA"/>
</dbReference>
<dbReference type="AlphaFoldDB" id="A0A6J4TGD5"/>
<sequence length="104" mass="11799">MSNVLIVSRIVFAVLSFAVLALGTLWWLIFFSALDFGWGTRSEGHSWLILLHYGLIPGALTLHFLERALRSVWKDHIREGFRWLLISIAMIAASFLSVQLGLLM</sequence>
<dbReference type="EC" id="2.7.7.41" evidence="2"/>
<feature type="transmembrane region" description="Helical" evidence="1">
    <location>
        <begin position="12"/>
        <end position="34"/>
    </location>
</feature>
<protein>
    <submittedName>
        <fullName evidence="2">Phosphatidate cytidylyltransferase</fullName>
        <ecNumber evidence="2">2.7.7.41</ecNumber>
    </submittedName>
</protein>
<keyword evidence="1" id="KW-0812">Transmembrane</keyword>
<keyword evidence="1" id="KW-0472">Membrane</keyword>
<organism evidence="2">
    <name type="scientific">uncultured Sphingomonas sp</name>
    <dbReference type="NCBI Taxonomy" id="158754"/>
    <lineage>
        <taxon>Bacteria</taxon>
        <taxon>Pseudomonadati</taxon>
        <taxon>Pseudomonadota</taxon>
        <taxon>Alphaproteobacteria</taxon>
        <taxon>Sphingomonadales</taxon>
        <taxon>Sphingomonadaceae</taxon>
        <taxon>Sphingomonas</taxon>
        <taxon>environmental samples</taxon>
    </lineage>
</organism>
<evidence type="ECO:0000256" key="1">
    <source>
        <dbReference type="SAM" id="Phobius"/>
    </source>
</evidence>
<dbReference type="GO" id="GO:0004605">
    <property type="term" value="F:phosphatidate cytidylyltransferase activity"/>
    <property type="evidence" value="ECO:0007669"/>
    <property type="project" value="UniProtKB-EC"/>
</dbReference>
<dbReference type="RefSeq" id="WP_294174494.1">
    <property type="nucleotide sequence ID" value="NZ_CADCVZ010000061.1"/>
</dbReference>
<evidence type="ECO:0000313" key="2">
    <source>
        <dbReference type="EMBL" id="CAA9522575.1"/>
    </source>
</evidence>
<keyword evidence="2" id="KW-0548">Nucleotidyltransferase</keyword>
<keyword evidence="1" id="KW-1133">Transmembrane helix</keyword>
<accession>A0A6J4TGD5</accession>
<gene>
    <name evidence="2" type="ORF">AVDCRST_MAG09-2298</name>
</gene>